<evidence type="ECO:0000256" key="5">
    <source>
        <dbReference type="ARBA" id="ARBA00023274"/>
    </source>
</evidence>
<dbReference type="Pfam" id="PF00297">
    <property type="entry name" value="Ribosomal_L3"/>
    <property type="match status" value="1"/>
</dbReference>
<comment type="caution">
    <text evidence="11">The sequence shown here is derived from an EMBL/GenBank/DDBJ whole genome shotgun (WGS) entry which is preliminary data.</text>
</comment>
<dbReference type="SUPFAM" id="SSF50447">
    <property type="entry name" value="Translation proteins"/>
    <property type="match status" value="1"/>
</dbReference>
<gene>
    <name evidence="7" type="primary">rplC</name>
    <name evidence="11" type="ORF">A3H70_04500</name>
</gene>
<dbReference type="STRING" id="1798553.A3H70_04500"/>
<evidence type="ECO:0000256" key="3">
    <source>
        <dbReference type="ARBA" id="ARBA00022884"/>
    </source>
</evidence>
<dbReference type="Gene3D" id="3.30.160.810">
    <property type="match status" value="1"/>
</dbReference>
<evidence type="ECO:0000256" key="7">
    <source>
        <dbReference type="HAMAP-Rule" id="MF_01325"/>
    </source>
</evidence>
<dbReference type="GO" id="GO:0022625">
    <property type="term" value="C:cytosolic large ribosomal subunit"/>
    <property type="evidence" value="ECO:0007669"/>
    <property type="project" value="TreeGrafter"/>
</dbReference>
<evidence type="ECO:0000256" key="6">
    <source>
        <dbReference type="ARBA" id="ARBA00035243"/>
    </source>
</evidence>
<dbReference type="NCBIfam" id="TIGR03625">
    <property type="entry name" value="L3_bact"/>
    <property type="match status" value="1"/>
</dbReference>
<proteinExistence type="inferred from homology"/>
<feature type="compositionally biased region" description="Basic residues" evidence="10">
    <location>
        <begin position="126"/>
        <end position="137"/>
    </location>
</feature>
<evidence type="ECO:0000256" key="4">
    <source>
        <dbReference type="ARBA" id="ARBA00022980"/>
    </source>
</evidence>
<accession>A0A1G2BT49</accession>
<organism evidence="11 12">
    <name type="scientific">Candidatus Komeilibacteria bacterium RIFCSPLOWO2_02_FULL_48_11</name>
    <dbReference type="NCBI Taxonomy" id="1798553"/>
    <lineage>
        <taxon>Bacteria</taxon>
        <taxon>Candidatus Komeiliibacteriota</taxon>
    </lineage>
</organism>
<name>A0A1G2BT49_9BACT</name>
<dbReference type="HAMAP" id="MF_01325_B">
    <property type="entry name" value="Ribosomal_uL3_B"/>
    <property type="match status" value="1"/>
</dbReference>
<evidence type="ECO:0000313" key="11">
    <source>
        <dbReference type="EMBL" id="OGY92345.1"/>
    </source>
</evidence>
<dbReference type="InterPro" id="IPR019927">
    <property type="entry name" value="Ribosomal_uL3_bac/org-type"/>
</dbReference>
<dbReference type="InterPro" id="IPR000597">
    <property type="entry name" value="Ribosomal_uL3"/>
</dbReference>
<evidence type="ECO:0000313" key="12">
    <source>
        <dbReference type="Proteomes" id="UP000178109"/>
    </source>
</evidence>
<evidence type="ECO:0000256" key="9">
    <source>
        <dbReference type="RuleBase" id="RU003906"/>
    </source>
</evidence>
<evidence type="ECO:0000256" key="10">
    <source>
        <dbReference type="SAM" id="MobiDB-lite"/>
    </source>
</evidence>
<dbReference type="InterPro" id="IPR019926">
    <property type="entry name" value="Ribosomal_uL3_CS"/>
</dbReference>
<dbReference type="Gene3D" id="2.40.30.10">
    <property type="entry name" value="Translation factors"/>
    <property type="match status" value="1"/>
</dbReference>
<keyword evidence="3 7" id="KW-0694">RNA-binding</keyword>
<comment type="subunit">
    <text evidence="7 9">Part of the 50S ribosomal subunit. Forms a cluster with proteins L14 and L19.</text>
</comment>
<evidence type="ECO:0000256" key="8">
    <source>
        <dbReference type="RuleBase" id="RU003905"/>
    </source>
</evidence>
<dbReference type="InterPro" id="IPR009000">
    <property type="entry name" value="Transl_B-barrel_sf"/>
</dbReference>
<comment type="similarity">
    <text evidence="1 7 8">Belongs to the universal ribosomal protein uL3 family.</text>
</comment>
<dbReference type="PANTHER" id="PTHR11229">
    <property type="entry name" value="50S RIBOSOMAL PROTEIN L3"/>
    <property type="match status" value="1"/>
</dbReference>
<evidence type="ECO:0000256" key="2">
    <source>
        <dbReference type="ARBA" id="ARBA00022730"/>
    </source>
</evidence>
<dbReference type="FunFam" id="2.40.30.10:FF:000004">
    <property type="entry name" value="50S ribosomal protein L3"/>
    <property type="match status" value="1"/>
</dbReference>
<protein>
    <recommendedName>
        <fullName evidence="6 7">Large ribosomal subunit protein uL3</fullName>
    </recommendedName>
</protein>
<keyword evidence="4 7" id="KW-0689">Ribosomal protein</keyword>
<keyword evidence="2 7" id="KW-0699">rRNA-binding</keyword>
<dbReference type="AlphaFoldDB" id="A0A1G2BT49"/>
<dbReference type="Proteomes" id="UP000178109">
    <property type="component" value="Unassembled WGS sequence"/>
</dbReference>
<dbReference type="EMBL" id="MHKO01000023">
    <property type="protein sequence ID" value="OGY92345.1"/>
    <property type="molecule type" value="Genomic_DNA"/>
</dbReference>
<dbReference type="GO" id="GO:0006412">
    <property type="term" value="P:translation"/>
    <property type="evidence" value="ECO:0007669"/>
    <property type="project" value="UniProtKB-UniRule"/>
</dbReference>
<dbReference type="GO" id="GO:0019843">
    <property type="term" value="F:rRNA binding"/>
    <property type="evidence" value="ECO:0007669"/>
    <property type="project" value="UniProtKB-UniRule"/>
</dbReference>
<sequence length="210" mass="22461">MMKMLLGRKIQMTQISAPDGSVVPVTMVKVGAGVVTQVKNREQDGYVAVQLGWEEGSKHVSKGVAGHVKGALQRPKLRELRSDDVAAFSLGQKFDVSIFAPGDKIDVVGVSKGKGFAGVVKRHHFHGSPKTHGHKHDLRAAGSIGPTDPQRVLPGVRMPGRMGGERVTVSNQTIAKIDIEQGLLYIKGAVPGARNGLVMIYGEGEMKPKE</sequence>
<reference evidence="11 12" key="1">
    <citation type="journal article" date="2016" name="Nat. Commun.">
        <title>Thousands of microbial genomes shed light on interconnected biogeochemical processes in an aquifer system.</title>
        <authorList>
            <person name="Anantharaman K."/>
            <person name="Brown C.T."/>
            <person name="Hug L.A."/>
            <person name="Sharon I."/>
            <person name="Castelle C.J."/>
            <person name="Probst A.J."/>
            <person name="Thomas B.C."/>
            <person name="Singh A."/>
            <person name="Wilkins M.J."/>
            <person name="Karaoz U."/>
            <person name="Brodie E.L."/>
            <person name="Williams K.H."/>
            <person name="Hubbard S.S."/>
            <person name="Banfield J.F."/>
        </authorList>
    </citation>
    <scope>NUCLEOTIDE SEQUENCE [LARGE SCALE GENOMIC DNA]</scope>
</reference>
<keyword evidence="5 7" id="KW-0687">Ribonucleoprotein</keyword>
<dbReference type="PROSITE" id="PS00474">
    <property type="entry name" value="RIBOSOMAL_L3"/>
    <property type="match status" value="1"/>
</dbReference>
<dbReference type="GO" id="GO:0003735">
    <property type="term" value="F:structural constituent of ribosome"/>
    <property type="evidence" value="ECO:0007669"/>
    <property type="project" value="UniProtKB-UniRule"/>
</dbReference>
<evidence type="ECO:0000256" key="1">
    <source>
        <dbReference type="ARBA" id="ARBA00006540"/>
    </source>
</evidence>
<comment type="function">
    <text evidence="7 9">One of the primary rRNA binding proteins, it binds directly near the 3'-end of the 23S rRNA, where it nucleates assembly of the 50S subunit.</text>
</comment>
<feature type="region of interest" description="Disordered" evidence="10">
    <location>
        <begin position="126"/>
        <end position="151"/>
    </location>
</feature>
<dbReference type="PANTHER" id="PTHR11229:SF16">
    <property type="entry name" value="LARGE RIBOSOMAL SUBUNIT PROTEIN UL3C"/>
    <property type="match status" value="1"/>
</dbReference>